<evidence type="ECO:0000313" key="3">
    <source>
        <dbReference type="Proteomes" id="UP000824055"/>
    </source>
</evidence>
<dbReference type="AlphaFoldDB" id="A0A9D2JWB2"/>
<sequence length="760" mass="88858">MTSTDLKPSIESILEAIVRFKDIMSNTLKEQLESLKVDHQRLLDFRMRSIKDEQREMIYEQLRQRAFSLLSDCYIDQACGTPGFKEARDLVKKRSYGSITLDYIQQVEERYIVEHTTLTPQDTLQHDHPQSLHEWHFAEVELIFSYLLTSYHWTAHEAQEFLDFLLSSSCDAIDAQVMVSAITLNVMRQFDSSKAWLLGKIYQTAKNEGLRQRAFVGWAFTLPAHHYIASTRYDTLCDELLAQTEVRNDLLELQKQYLLCLDTEKDTQKLESDIFPKILKNTPYDFTPNGIKEKPRDKTEEILHPLDEEIKMKEIEECMEMIQKMKETGADIYYGSFSKLKRNAFFTKLVNWFIPFYKEHPMISKDIKSLEAMNLMDVLSQEANLCDSDCYTLVSMASSFLGFLPEEVRTQALKGQIPTMMTGNAENSPAHIRQLYLQDLFRFSRVCPVAKHFVTPFDELRMDYPTLFFDGTDNDQYIEEKYDIAMFLFAQKRYRDFRRVALGIDGVNTVDFHLMLATYYMYLWDEELDPDKEREKADMALRQAQERGDLLEQVYAYYCDDIEQAAEMCYQQIYAALDLDKDNVQALRILGSFLSADEKWDEAVKVYQHVYQLRPENKRAASDLAVALMKNGQEEDAANYVYKLSLELPENPDVMRLQAWLHLSRQQPEKALSLYRQLMDNKKTIPDDALNAGYCAWIMDDWQEAKRLFAEYIKQSEGDINNLLENFDSDLRTLSLNGINEIDRCIMEDVMRQETNTATE</sequence>
<evidence type="ECO:0000313" key="2">
    <source>
        <dbReference type="EMBL" id="HIZ68319.1"/>
    </source>
</evidence>
<dbReference type="Proteomes" id="UP000824055">
    <property type="component" value="Unassembled WGS sequence"/>
</dbReference>
<gene>
    <name evidence="2" type="ORF">H9966_00270</name>
</gene>
<dbReference type="SUPFAM" id="SSF48452">
    <property type="entry name" value="TPR-like"/>
    <property type="match status" value="1"/>
</dbReference>
<protein>
    <submittedName>
        <fullName evidence="2">Tetratricopeptide repeat protein</fullName>
    </submittedName>
</protein>
<evidence type="ECO:0000256" key="1">
    <source>
        <dbReference type="PROSITE-ProRule" id="PRU00339"/>
    </source>
</evidence>
<reference evidence="2" key="1">
    <citation type="journal article" date="2021" name="PeerJ">
        <title>Extensive microbial diversity within the chicken gut microbiome revealed by metagenomics and culture.</title>
        <authorList>
            <person name="Gilroy R."/>
            <person name="Ravi A."/>
            <person name="Getino M."/>
            <person name="Pursley I."/>
            <person name="Horton D.L."/>
            <person name="Alikhan N.F."/>
            <person name="Baker D."/>
            <person name="Gharbi K."/>
            <person name="Hall N."/>
            <person name="Watson M."/>
            <person name="Adriaenssens E.M."/>
            <person name="Foster-Nyarko E."/>
            <person name="Jarju S."/>
            <person name="Secka A."/>
            <person name="Antonio M."/>
            <person name="Oren A."/>
            <person name="Chaudhuri R.R."/>
            <person name="La Ragione R."/>
            <person name="Hildebrand F."/>
            <person name="Pallen M.J."/>
        </authorList>
    </citation>
    <scope>NUCLEOTIDE SEQUENCE</scope>
    <source>
        <strain evidence="2">ChiHecec3B27-8219</strain>
    </source>
</reference>
<dbReference type="Gene3D" id="1.25.40.10">
    <property type="entry name" value="Tetratricopeptide repeat domain"/>
    <property type="match status" value="1"/>
</dbReference>
<proteinExistence type="predicted"/>
<dbReference type="EMBL" id="DXBE01000003">
    <property type="protein sequence ID" value="HIZ68319.1"/>
    <property type="molecule type" value="Genomic_DNA"/>
</dbReference>
<comment type="caution">
    <text evidence="2">The sequence shown here is derived from an EMBL/GenBank/DDBJ whole genome shotgun (WGS) entry which is preliminary data.</text>
</comment>
<dbReference type="SMART" id="SM00028">
    <property type="entry name" value="TPR"/>
    <property type="match status" value="3"/>
</dbReference>
<reference evidence="2" key="2">
    <citation type="submission" date="2021-04" db="EMBL/GenBank/DDBJ databases">
        <authorList>
            <person name="Gilroy R."/>
        </authorList>
    </citation>
    <scope>NUCLEOTIDE SEQUENCE</scope>
    <source>
        <strain evidence="2">ChiHecec3B27-8219</strain>
    </source>
</reference>
<feature type="repeat" description="TPR" evidence="1">
    <location>
        <begin position="584"/>
        <end position="617"/>
    </location>
</feature>
<dbReference type="PROSITE" id="PS50005">
    <property type="entry name" value="TPR"/>
    <property type="match status" value="1"/>
</dbReference>
<accession>A0A9D2JWB2</accession>
<dbReference type="Pfam" id="PF14559">
    <property type="entry name" value="TPR_19"/>
    <property type="match status" value="1"/>
</dbReference>
<name>A0A9D2JWB2_9BACT</name>
<dbReference type="InterPro" id="IPR011990">
    <property type="entry name" value="TPR-like_helical_dom_sf"/>
</dbReference>
<organism evidence="2 3">
    <name type="scientific">Candidatus Prevotella avicola</name>
    <dbReference type="NCBI Taxonomy" id="2838738"/>
    <lineage>
        <taxon>Bacteria</taxon>
        <taxon>Pseudomonadati</taxon>
        <taxon>Bacteroidota</taxon>
        <taxon>Bacteroidia</taxon>
        <taxon>Bacteroidales</taxon>
        <taxon>Prevotellaceae</taxon>
        <taxon>Prevotella</taxon>
    </lineage>
</organism>
<keyword evidence="1" id="KW-0802">TPR repeat</keyword>
<dbReference type="InterPro" id="IPR019734">
    <property type="entry name" value="TPR_rpt"/>
</dbReference>